<accession>A0A0P1F9R0</accession>
<reference evidence="1 2" key="1">
    <citation type="submission" date="2015-09" db="EMBL/GenBank/DDBJ databases">
        <authorList>
            <consortium name="Swine Surveillance"/>
        </authorList>
    </citation>
    <scope>NUCLEOTIDE SEQUENCE [LARGE SCALE GENOMIC DNA]</scope>
    <source>
        <strain evidence="1 2">CECT 7688</strain>
    </source>
</reference>
<evidence type="ECO:0000313" key="1">
    <source>
        <dbReference type="EMBL" id="CUH52382.1"/>
    </source>
</evidence>
<dbReference type="AlphaFoldDB" id="A0A0P1F9R0"/>
<protein>
    <submittedName>
        <fullName evidence="1">Uncharacterized protein</fullName>
    </submittedName>
</protein>
<organism evidence="1 2">
    <name type="scientific">Shimia marina</name>
    <dbReference type="NCBI Taxonomy" id="321267"/>
    <lineage>
        <taxon>Bacteria</taxon>
        <taxon>Pseudomonadati</taxon>
        <taxon>Pseudomonadota</taxon>
        <taxon>Alphaproteobacteria</taxon>
        <taxon>Rhodobacterales</taxon>
        <taxon>Roseobacteraceae</taxon>
    </lineage>
</organism>
<evidence type="ECO:0000313" key="2">
    <source>
        <dbReference type="Proteomes" id="UP000054823"/>
    </source>
</evidence>
<dbReference type="STRING" id="321267.SHM7688_01828"/>
<keyword evidence="2" id="KW-1185">Reference proteome</keyword>
<name>A0A0P1F9R0_9RHOB</name>
<gene>
    <name evidence="1" type="ORF">SHM7688_01828</name>
</gene>
<dbReference type="Proteomes" id="UP000054823">
    <property type="component" value="Unassembled WGS sequence"/>
</dbReference>
<proteinExistence type="predicted"/>
<dbReference type="EMBL" id="CYPW01000017">
    <property type="protein sequence ID" value="CUH52382.1"/>
    <property type="molecule type" value="Genomic_DNA"/>
</dbReference>
<sequence length="113" mass="13368">MTLCQIHHLRDFGFRNFMAEHANDGHTFLVHRKHDFKRLSVGHAKKALQHMHDKLHRSIVIVQQQHLVQRWFFGAHTCFQCDPNVSAVVITHRHLYVPKRHIHKNPVCGLLFI</sequence>